<dbReference type="RefSeq" id="WP_090586121.1">
    <property type="nucleotide sequence ID" value="NZ_FNDT01000006.1"/>
</dbReference>
<dbReference type="Pfam" id="PF12802">
    <property type="entry name" value="MarR_2"/>
    <property type="match status" value="1"/>
</dbReference>
<dbReference type="STRING" id="335973.SAMN04488693_106167"/>
<keyword evidence="2" id="KW-0238">DNA-binding</keyword>
<gene>
    <name evidence="2" type="ORF">SAMN04488693_106167</name>
</gene>
<dbReference type="EMBL" id="FNDT01000006">
    <property type="protein sequence ID" value="SDI14904.1"/>
    <property type="molecule type" value="Genomic_DNA"/>
</dbReference>
<protein>
    <submittedName>
        <fullName evidence="2">DNA-binding transcriptional regulator, MarR family</fullName>
    </submittedName>
</protein>
<dbReference type="GO" id="GO:0006950">
    <property type="term" value="P:response to stress"/>
    <property type="evidence" value="ECO:0007669"/>
    <property type="project" value="TreeGrafter"/>
</dbReference>
<dbReference type="AlphaFoldDB" id="A0A1G8I7S1"/>
<dbReference type="PRINTS" id="PR00598">
    <property type="entry name" value="HTHMARR"/>
</dbReference>
<sequence>MSTIPDVPTRSTGYWYGRAAADLDVLNALRDYRAAETAMRRRTRSSMGMNETDLLALRYLLEAQYAGREVSPKELTAKLGISSAATTTLIDRLARSGHVRRKPHPRDRRALVLEASAESGAEVRQTMGTMHTRMVEVARSLPPEDAAVVVDFLTRMREAVDQID</sequence>
<feature type="domain" description="HTH marR-type" evidence="1">
    <location>
        <begin position="22"/>
        <end position="158"/>
    </location>
</feature>
<keyword evidence="3" id="KW-1185">Reference proteome</keyword>
<dbReference type="InterPro" id="IPR036388">
    <property type="entry name" value="WH-like_DNA-bd_sf"/>
</dbReference>
<dbReference type="InterPro" id="IPR036390">
    <property type="entry name" value="WH_DNA-bd_sf"/>
</dbReference>
<evidence type="ECO:0000259" key="1">
    <source>
        <dbReference type="PROSITE" id="PS50995"/>
    </source>
</evidence>
<dbReference type="InterPro" id="IPR039422">
    <property type="entry name" value="MarR/SlyA-like"/>
</dbReference>
<accession>A0A1G8I7S1</accession>
<dbReference type="Gene3D" id="1.10.10.10">
    <property type="entry name" value="Winged helix-like DNA-binding domain superfamily/Winged helix DNA-binding domain"/>
    <property type="match status" value="1"/>
</dbReference>
<dbReference type="PANTHER" id="PTHR33164">
    <property type="entry name" value="TRANSCRIPTIONAL REGULATOR, MARR FAMILY"/>
    <property type="match status" value="1"/>
</dbReference>
<evidence type="ECO:0000313" key="3">
    <source>
        <dbReference type="Proteomes" id="UP000199258"/>
    </source>
</evidence>
<dbReference type="GO" id="GO:0003677">
    <property type="term" value="F:DNA binding"/>
    <property type="evidence" value="ECO:0007669"/>
    <property type="project" value="UniProtKB-KW"/>
</dbReference>
<dbReference type="PANTHER" id="PTHR33164:SF106">
    <property type="entry name" value="TRANSCRIPTIONAL REGULATORY PROTEIN"/>
    <property type="match status" value="1"/>
</dbReference>
<name>A0A1G8I7S1_9MICC</name>
<organism evidence="2 3">
    <name type="scientific">Arthrobacter subterraneus</name>
    <dbReference type="NCBI Taxonomy" id="335973"/>
    <lineage>
        <taxon>Bacteria</taxon>
        <taxon>Bacillati</taxon>
        <taxon>Actinomycetota</taxon>
        <taxon>Actinomycetes</taxon>
        <taxon>Micrococcales</taxon>
        <taxon>Micrococcaceae</taxon>
        <taxon>Arthrobacter</taxon>
    </lineage>
</organism>
<reference evidence="2 3" key="1">
    <citation type="submission" date="2016-10" db="EMBL/GenBank/DDBJ databases">
        <authorList>
            <person name="de Groot N.N."/>
        </authorList>
    </citation>
    <scope>NUCLEOTIDE SEQUENCE [LARGE SCALE GENOMIC DNA]</scope>
    <source>
        <strain evidence="2 3">NP_1H</strain>
    </source>
</reference>
<dbReference type="Proteomes" id="UP000199258">
    <property type="component" value="Unassembled WGS sequence"/>
</dbReference>
<evidence type="ECO:0000313" key="2">
    <source>
        <dbReference type="EMBL" id="SDI14904.1"/>
    </source>
</evidence>
<dbReference type="SMART" id="SM00347">
    <property type="entry name" value="HTH_MARR"/>
    <property type="match status" value="1"/>
</dbReference>
<proteinExistence type="predicted"/>
<dbReference type="OrthoDB" id="162531at2"/>
<dbReference type="GO" id="GO:0003700">
    <property type="term" value="F:DNA-binding transcription factor activity"/>
    <property type="evidence" value="ECO:0007669"/>
    <property type="project" value="InterPro"/>
</dbReference>
<dbReference type="PROSITE" id="PS50995">
    <property type="entry name" value="HTH_MARR_2"/>
    <property type="match status" value="1"/>
</dbReference>
<dbReference type="InterPro" id="IPR000835">
    <property type="entry name" value="HTH_MarR-typ"/>
</dbReference>
<dbReference type="SUPFAM" id="SSF46785">
    <property type="entry name" value="Winged helix' DNA-binding domain"/>
    <property type="match status" value="1"/>
</dbReference>